<dbReference type="Proteomes" id="UP000214684">
    <property type="component" value="Unassembled WGS sequence"/>
</dbReference>
<protein>
    <submittedName>
        <fullName evidence="2">Uncharacterized protein</fullName>
    </submittedName>
</protein>
<name>A0A227PGV0_9FLAO</name>
<dbReference type="InterPro" id="IPR045391">
    <property type="entry name" value="DUF6520"/>
</dbReference>
<sequence>MKSKFFKFGLPVGVFMMAIGLAFASESKASEKEAFVTGYIFQAGQCRPAPKDCNNISATPCTYLGNQVWSVNNGTSCAAMLFHNGL</sequence>
<dbReference type="OrthoDB" id="1179119at2"/>
<dbReference type="AlphaFoldDB" id="A0A227PGV0"/>
<feature type="chain" id="PRO_5030039494" evidence="1">
    <location>
        <begin position="25"/>
        <end position="86"/>
    </location>
</feature>
<dbReference type="RefSeq" id="WP_089478301.1">
    <property type="nucleotide sequence ID" value="NZ_MUGS01000005.1"/>
</dbReference>
<dbReference type="Pfam" id="PF20130">
    <property type="entry name" value="DUF6520"/>
    <property type="match status" value="1"/>
</dbReference>
<organism evidence="2 3">
    <name type="scientific">Flavobacterium araucananum</name>
    <dbReference type="NCBI Taxonomy" id="946678"/>
    <lineage>
        <taxon>Bacteria</taxon>
        <taxon>Pseudomonadati</taxon>
        <taxon>Bacteroidota</taxon>
        <taxon>Flavobacteriia</taxon>
        <taxon>Flavobacteriales</taxon>
        <taxon>Flavobacteriaceae</taxon>
        <taxon>Flavobacterium</taxon>
    </lineage>
</organism>
<evidence type="ECO:0000313" key="3">
    <source>
        <dbReference type="Proteomes" id="UP000214684"/>
    </source>
</evidence>
<comment type="caution">
    <text evidence="2">The sequence shown here is derived from an EMBL/GenBank/DDBJ whole genome shotgun (WGS) entry which is preliminary data.</text>
</comment>
<feature type="signal peptide" evidence="1">
    <location>
        <begin position="1"/>
        <end position="24"/>
    </location>
</feature>
<evidence type="ECO:0000256" key="1">
    <source>
        <dbReference type="SAM" id="SignalP"/>
    </source>
</evidence>
<gene>
    <name evidence="2" type="ORF">B0A64_04190</name>
</gene>
<dbReference type="EMBL" id="MUGS01000005">
    <property type="protein sequence ID" value="OXG08634.1"/>
    <property type="molecule type" value="Genomic_DNA"/>
</dbReference>
<proteinExistence type="predicted"/>
<keyword evidence="1" id="KW-0732">Signal</keyword>
<reference evidence="2 3" key="1">
    <citation type="submission" date="2016-11" db="EMBL/GenBank/DDBJ databases">
        <title>Whole genomes of Flavobacteriaceae.</title>
        <authorList>
            <person name="Stine C."/>
            <person name="Li C."/>
            <person name="Tadesse D."/>
        </authorList>
    </citation>
    <scope>NUCLEOTIDE SEQUENCE [LARGE SCALE GENOMIC DNA]</scope>
    <source>
        <strain evidence="2 3">DSM 24704</strain>
    </source>
</reference>
<keyword evidence="3" id="KW-1185">Reference proteome</keyword>
<evidence type="ECO:0000313" key="2">
    <source>
        <dbReference type="EMBL" id="OXG08634.1"/>
    </source>
</evidence>
<accession>A0A227PGV0</accession>